<dbReference type="HOGENOM" id="CLU_2424052_0_0_9"/>
<accession>G9WII4</accession>
<evidence type="ECO:0000313" key="1">
    <source>
        <dbReference type="EMBL" id="EHN58996.1"/>
    </source>
</evidence>
<dbReference type="PATRIC" id="fig|1045004.4.peg.894"/>
<protein>
    <submittedName>
        <fullName evidence="1">Uncharacterized protein</fullName>
    </submittedName>
</protein>
<keyword evidence="2" id="KW-1185">Reference proteome</keyword>
<dbReference type="AlphaFoldDB" id="G9WII4"/>
<name>G9WII4_9LACO</name>
<evidence type="ECO:0000313" key="2">
    <source>
        <dbReference type="Proteomes" id="UP000004959"/>
    </source>
</evidence>
<dbReference type="STRING" id="336988.NT96_07900"/>
<dbReference type="Proteomes" id="UP000004959">
    <property type="component" value="Chromosome"/>
</dbReference>
<gene>
    <name evidence="1" type="ORF">OKIT_0891</name>
</gene>
<dbReference type="EMBL" id="AFVZ01000001">
    <property type="protein sequence ID" value="EHN58996.1"/>
    <property type="molecule type" value="Genomic_DNA"/>
</dbReference>
<reference evidence="1 2" key="1">
    <citation type="journal article" date="2012" name="PLoS ONE">
        <title>Functional divergence in the genus oenococcus as predicted by genome sequencing of the newly-described species, Oenococcus kitaharae.</title>
        <authorList>
            <person name="Borneman A.R."/>
            <person name="McCarthy J.M."/>
            <person name="Chambers P.J."/>
            <person name="Bartowsky E.J."/>
        </authorList>
    </citation>
    <scope>NUCLEOTIDE SEQUENCE [LARGE SCALE GENOMIC DNA]</scope>
    <source>
        <strain evidence="2">DSM17330</strain>
    </source>
</reference>
<organism evidence="1 2">
    <name type="scientific">Oenococcus kitaharae DSM 17330</name>
    <dbReference type="NCBI Taxonomy" id="1045004"/>
    <lineage>
        <taxon>Bacteria</taxon>
        <taxon>Bacillati</taxon>
        <taxon>Bacillota</taxon>
        <taxon>Bacilli</taxon>
        <taxon>Lactobacillales</taxon>
        <taxon>Lactobacillaceae</taxon>
        <taxon>Oenococcus</taxon>
    </lineage>
</organism>
<dbReference type="RefSeq" id="WP_007745662.1">
    <property type="nucleotide sequence ID" value="NZ_CM001398.1"/>
</dbReference>
<sequence length="91" mass="10472">MNKYERTIKFYIEDLKQLRRAGGTLEAIAAQFKISRTKKHKELDHALEASGSIFATFHKTVSLDVYRGAFDSNTASNDHRVHSFIRDKTQN</sequence>
<comment type="caution">
    <text evidence="1">The sequence shown here is derived from an EMBL/GenBank/DDBJ whole genome shotgun (WGS) entry which is preliminary data.</text>
</comment>
<proteinExistence type="predicted"/>